<dbReference type="GO" id="GO:0008955">
    <property type="term" value="F:peptidoglycan glycosyltransferase activity"/>
    <property type="evidence" value="ECO:0007669"/>
    <property type="project" value="TreeGrafter"/>
</dbReference>
<gene>
    <name evidence="9" type="ORF">CTOB1V02_LOCUS14799</name>
</gene>
<reference evidence="9" key="1">
    <citation type="submission" date="2020-11" db="EMBL/GenBank/DDBJ databases">
        <authorList>
            <person name="Tran Van P."/>
        </authorList>
    </citation>
    <scope>NUCLEOTIDE SEQUENCE</scope>
</reference>
<keyword evidence="3" id="KW-0812">Transmembrane</keyword>
<keyword evidence="1" id="KW-0328">Glycosyltransferase</keyword>
<keyword evidence="5" id="KW-0573">Peptidoglycan synthesis</keyword>
<dbReference type="Gene3D" id="1.10.3810.10">
    <property type="entry name" value="Biosynthetic peptidoglycan transglycosylase-like"/>
    <property type="match status" value="1"/>
</dbReference>
<organism evidence="9">
    <name type="scientific">Cyprideis torosa</name>
    <dbReference type="NCBI Taxonomy" id="163714"/>
    <lineage>
        <taxon>Eukaryota</taxon>
        <taxon>Metazoa</taxon>
        <taxon>Ecdysozoa</taxon>
        <taxon>Arthropoda</taxon>
        <taxon>Crustacea</taxon>
        <taxon>Oligostraca</taxon>
        <taxon>Ostracoda</taxon>
        <taxon>Podocopa</taxon>
        <taxon>Podocopida</taxon>
        <taxon>Cytherocopina</taxon>
        <taxon>Cytheroidea</taxon>
        <taxon>Cytherideidae</taxon>
        <taxon>Cyprideis</taxon>
    </lineage>
</organism>
<accession>A0A7R8ZUH4</accession>
<keyword evidence="6" id="KW-1133">Transmembrane helix</keyword>
<sequence length="145" mass="15966">MAMLAGLPQAPSRYSPLRHYEEARVRQRYVLNRMVVDGYISADQARQAFAEGVEIYKSSSSDEIELGYYLSNVKKRAKALVPSAYWRSGLRIHTFFDPLQQRAASVALRDGTRAVAGRQALVPDGTGQEAAPQGALVSMDACSSR</sequence>
<dbReference type="InterPro" id="IPR050396">
    <property type="entry name" value="Glycosyltr_51/Transpeptidase"/>
</dbReference>
<dbReference type="AlphaFoldDB" id="A0A7R8ZUH4"/>
<dbReference type="GO" id="GO:0071555">
    <property type="term" value="P:cell wall organization"/>
    <property type="evidence" value="ECO:0007669"/>
    <property type="project" value="UniProtKB-KW"/>
</dbReference>
<name>A0A7R8ZUH4_9CRUS</name>
<keyword evidence="4" id="KW-0133">Cell shape</keyword>
<evidence type="ECO:0000256" key="1">
    <source>
        <dbReference type="ARBA" id="ARBA00022676"/>
    </source>
</evidence>
<dbReference type="EMBL" id="OB683700">
    <property type="protein sequence ID" value="CAD7236984.1"/>
    <property type="molecule type" value="Genomic_DNA"/>
</dbReference>
<evidence type="ECO:0000313" key="9">
    <source>
        <dbReference type="EMBL" id="CAD7236984.1"/>
    </source>
</evidence>
<evidence type="ECO:0000256" key="4">
    <source>
        <dbReference type="ARBA" id="ARBA00022960"/>
    </source>
</evidence>
<proteinExistence type="predicted"/>
<keyword evidence="2" id="KW-0808">Transferase</keyword>
<dbReference type="InterPro" id="IPR036950">
    <property type="entry name" value="PBP_transglycosylase"/>
</dbReference>
<dbReference type="InterPro" id="IPR023346">
    <property type="entry name" value="Lysozyme-like_dom_sf"/>
</dbReference>
<evidence type="ECO:0000256" key="3">
    <source>
        <dbReference type="ARBA" id="ARBA00022692"/>
    </source>
</evidence>
<evidence type="ECO:0000256" key="8">
    <source>
        <dbReference type="ARBA" id="ARBA00023316"/>
    </source>
</evidence>
<dbReference type="Gene3D" id="3.40.710.10">
    <property type="entry name" value="DD-peptidase/beta-lactamase superfamily"/>
    <property type="match status" value="1"/>
</dbReference>
<evidence type="ECO:0000256" key="5">
    <source>
        <dbReference type="ARBA" id="ARBA00022984"/>
    </source>
</evidence>
<dbReference type="SUPFAM" id="SSF56601">
    <property type="entry name" value="beta-lactamase/transpeptidase-like"/>
    <property type="match status" value="1"/>
</dbReference>
<dbReference type="PANTHER" id="PTHR32282">
    <property type="entry name" value="BINDING PROTEIN TRANSPEPTIDASE, PUTATIVE-RELATED"/>
    <property type="match status" value="1"/>
</dbReference>
<dbReference type="SUPFAM" id="SSF53955">
    <property type="entry name" value="Lysozyme-like"/>
    <property type="match status" value="1"/>
</dbReference>
<feature type="non-terminal residue" evidence="9">
    <location>
        <position position="145"/>
    </location>
</feature>
<dbReference type="PANTHER" id="PTHR32282:SF27">
    <property type="entry name" value="PENICILLIN-BINDING PROTEIN 1A"/>
    <property type="match status" value="1"/>
</dbReference>
<keyword evidence="8" id="KW-0961">Cell wall biogenesis/degradation</keyword>
<evidence type="ECO:0000256" key="2">
    <source>
        <dbReference type="ARBA" id="ARBA00022679"/>
    </source>
</evidence>
<evidence type="ECO:0000256" key="7">
    <source>
        <dbReference type="ARBA" id="ARBA00023136"/>
    </source>
</evidence>
<protein>
    <submittedName>
        <fullName evidence="9">Uncharacterized protein</fullName>
    </submittedName>
</protein>
<dbReference type="InterPro" id="IPR012338">
    <property type="entry name" value="Beta-lactam/transpept-like"/>
</dbReference>
<dbReference type="GO" id="GO:0008360">
    <property type="term" value="P:regulation of cell shape"/>
    <property type="evidence" value="ECO:0007669"/>
    <property type="project" value="UniProtKB-KW"/>
</dbReference>
<keyword evidence="7" id="KW-0472">Membrane</keyword>
<evidence type="ECO:0000256" key="6">
    <source>
        <dbReference type="ARBA" id="ARBA00022989"/>
    </source>
</evidence>